<dbReference type="PRINTS" id="PR00147">
    <property type="entry name" value="DNAPHOTLYASE"/>
</dbReference>
<evidence type="ECO:0000313" key="13">
    <source>
        <dbReference type="EMBL" id="BAT29262.1"/>
    </source>
</evidence>
<keyword evidence="13" id="KW-0456">Lyase</keyword>
<feature type="site" description="Electron transfer via tryptophanyl radical" evidence="9">
    <location>
        <position position="367"/>
    </location>
</feature>
<evidence type="ECO:0000256" key="4">
    <source>
        <dbReference type="ARBA" id="ARBA00022630"/>
    </source>
</evidence>
<accession>A0A0P0Z5K4</accession>
<dbReference type="InterPro" id="IPR036134">
    <property type="entry name" value="Crypto/Photolyase_FAD-like_sf"/>
</dbReference>
<dbReference type="Gene3D" id="3.40.50.620">
    <property type="entry name" value="HUPs"/>
    <property type="match status" value="1"/>
</dbReference>
<dbReference type="SUPFAM" id="SSF52425">
    <property type="entry name" value="Cryptochrome/photolyase, N-terminal domain"/>
    <property type="match status" value="1"/>
</dbReference>
<feature type="binding site" evidence="8">
    <location>
        <position position="280"/>
    </location>
    <ligand>
        <name>FAD</name>
        <dbReference type="ChEBI" id="CHEBI:57692"/>
    </ligand>
</feature>
<evidence type="ECO:0000256" key="5">
    <source>
        <dbReference type="ARBA" id="ARBA00022827"/>
    </source>
</evidence>
<dbReference type="GO" id="GO:0003904">
    <property type="term" value="F:deoxyribodipyrimidine photo-lyase activity"/>
    <property type="evidence" value="ECO:0007669"/>
    <property type="project" value="UniProtKB-EC"/>
</dbReference>
<dbReference type="GO" id="GO:0009416">
    <property type="term" value="P:response to light stimulus"/>
    <property type="evidence" value="ECO:0007669"/>
    <property type="project" value="TreeGrafter"/>
</dbReference>
<feature type="region of interest" description="Disordered" evidence="11">
    <location>
        <begin position="161"/>
        <end position="181"/>
    </location>
</feature>
<feature type="site" description="Electron transfer via tryptophanyl radical" evidence="9">
    <location>
        <position position="390"/>
    </location>
</feature>
<protein>
    <recommendedName>
        <fullName evidence="3">Deoxyribodipyrimidine photo-lyase</fullName>
        <ecNumber evidence="2">4.1.99.3</ecNumber>
    </recommendedName>
</protein>
<evidence type="ECO:0000256" key="2">
    <source>
        <dbReference type="ARBA" id="ARBA00013149"/>
    </source>
</evidence>
<dbReference type="InterPro" id="IPR002081">
    <property type="entry name" value="Cryptochrome/DNA_photolyase_1"/>
</dbReference>
<feature type="site" description="Electron transfer via tryptophanyl radical" evidence="9">
    <location>
        <position position="314"/>
    </location>
</feature>
<comment type="cofactor">
    <cofactor evidence="8">
        <name>FAD</name>
        <dbReference type="ChEBI" id="CHEBI:57692"/>
    </cofactor>
    <text evidence="8">Binds 1 FAD per subunit.</text>
</comment>
<evidence type="ECO:0000256" key="10">
    <source>
        <dbReference type="RuleBase" id="RU004182"/>
    </source>
</evidence>
<evidence type="ECO:0000256" key="1">
    <source>
        <dbReference type="ARBA" id="ARBA00001932"/>
    </source>
</evidence>
<evidence type="ECO:0000256" key="11">
    <source>
        <dbReference type="SAM" id="MobiDB-lite"/>
    </source>
</evidence>
<dbReference type="Gene3D" id="1.25.40.80">
    <property type="match status" value="1"/>
</dbReference>
<dbReference type="InterPro" id="IPR014729">
    <property type="entry name" value="Rossmann-like_a/b/a_fold"/>
</dbReference>
<keyword evidence="6 10" id="KW-0157">Chromophore</keyword>
<dbReference type="Pfam" id="PF00875">
    <property type="entry name" value="DNA_photolyase"/>
    <property type="match status" value="1"/>
</dbReference>
<feature type="domain" description="Photolyase/cryptochrome alpha/beta" evidence="12">
    <location>
        <begin position="8"/>
        <end position="136"/>
    </location>
</feature>
<dbReference type="InterPro" id="IPR018394">
    <property type="entry name" value="DNA_photolyase_1_CS_C"/>
</dbReference>
<dbReference type="Pfam" id="PF03441">
    <property type="entry name" value="FAD_binding_7"/>
    <property type="match status" value="1"/>
</dbReference>
<dbReference type="PANTHER" id="PTHR11455:SF9">
    <property type="entry name" value="CRYPTOCHROME CIRCADIAN CLOCK 5 ISOFORM X1"/>
    <property type="match status" value="1"/>
</dbReference>
<keyword evidence="5 8" id="KW-0274">FAD</keyword>
<dbReference type="EC" id="4.1.99.3" evidence="2"/>
<feature type="binding site" evidence="8">
    <location>
        <begin position="241"/>
        <end position="245"/>
    </location>
    <ligand>
        <name>FAD</name>
        <dbReference type="ChEBI" id="CHEBI:57692"/>
    </ligand>
</feature>
<evidence type="ECO:0000256" key="9">
    <source>
        <dbReference type="PIRSR" id="PIRSR602081-2"/>
    </source>
</evidence>
<evidence type="ECO:0000256" key="3">
    <source>
        <dbReference type="ARBA" id="ARBA00014046"/>
    </source>
</evidence>
<dbReference type="EMBL" id="LC066380">
    <property type="protein sequence ID" value="BAT29262.1"/>
    <property type="molecule type" value="Genomic_DNA"/>
</dbReference>
<dbReference type="SUPFAM" id="SSF48173">
    <property type="entry name" value="Cryptochrome/photolyase FAD-binding domain"/>
    <property type="match status" value="1"/>
</dbReference>
<proteinExistence type="inferred from homology"/>
<dbReference type="InterPro" id="IPR005101">
    <property type="entry name" value="Cryptochr/Photolyase_FAD-bd"/>
</dbReference>
<organism evidence="13">
    <name type="scientific">Aurantimonas manganoxydans</name>
    <dbReference type="NCBI Taxonomy" id="651183"/>
    <lineage>
        <taxon>Bacteria</taxon>
        <taxon>Pseudomonadati</taxon>
        <taxon>Pseudomonadota</taxon>
        <taxon>Alphaproteobacteria</taxon>
        <taxon>Hyphomicrobiales</taxon>
        <taxon>Aurantimonadaceae</taxon>
        <taxon>Aurantimonas</taxon>
    </lineage>
</organism>
<dbReference type="PANTHER" id="PTHR11455">
    <property type="entry name" value="CRYPTOCHROME"/>
    <property type="match status" value="1"/>
</dbReference>
<comment type="catalytic activity">
    <reaction evidence="7">
        <text>cyclobutadipyrimidine (in DNA) = 2 pyrimidine residues (in DNA).</text>
        <dbReference type="EC" id="4.1.99.3"/>
    </reaction>
</comment>
<dbReference type="InterPro" id="IPR006050">
    <property type="entry name" value="DNA_photolyase_N"/>
</dbReference>
<keyword evidence="4 8" id="KW-0285">Flavoprotein</keyword>
<evidence type="ECO:0000256" key="7">
    <source>
        <dbReference type="ARBA" id="ARBA00033999"/>
    </source>
</evidence>
<evidence type="ECO:0000256" key="6">
    <source>
        <dbReference type="ARBA" id="ARBA00022991"/>
    </source>
</evidence>
<dbReference type="PROSITE" id="PS51645">
    <property type="entry name" value="PHR_CRY_ALPHA_BETA"/>
    <property type="match status" value="1"/>
</dbReference>
<dbReference type="AlphaFoldDB" id="A0A0P0Z5K4"/>
<dbReference type="InterPro" id="IPR036155">
    <property type="entry name" value="Crypto/Photolyase_N_sf"/>
</dbReference>
<dbReference type="PROSITE" id="PS00394">
    <property type="entry name" value="DNA_PHOTOLYASES_1_1"/>
    <property type="match status" value="1"/>
</dbReference>
<feature type="binding site" evidence="8">
    <location>
        <begin position="380"/>
        <end position="382"/>
    </location>
    <ligand>
        <name>FAD</name>
        <dbReference type="ChEBI" id="CHEBI:57692"/>
    </ligand>
</feature>
<feature type="binding site" evidence="8">
    <location>
        <position position="229"/>
    </location>
    <ligand>
        <name>FAD</name>
        <dbReference type="ChEBI" id="CHEBI:57692"/>
    </ligand>
</feature>
<evidence type="ECO:0000256" key="8">
    <source>
        <dbReference type="PIRSR" id="PIRSR602081-1"/>
    </source>
</evidence>
<dbReference type="GO" id="GO:0071949">
    <property type="term" value="F:FAD binding"/>
    <property type="evidence" value="ECO:0007669"/>
    <property type="project" value="TreeGrafter"/>
</dbReference>
<dbReference type="Gene3D" id="1.10.579.10">
    <property type="entry name" value="DNA Cyclobutane Dipyrimidine Photolyase, subunit A, domain 3"/>
    <property type="match status" value="1"/>
</dbReference>
<name>A0A0P0Z5K4_9HYPH</name>
<dbReference type="GO" id="GO:0000719">
    <property type="term" value="P:photoreactive repair"/>
    <property type="evidence" value="ECO:0007669"/>
    <property type="project" value="UniProtKB-ARBA"/>
</dbReference>
<sequence length="483" mass="54995">MTQTSQSEPIVVWLRDDLRLDDNPALAEAADSGRPVVPLVVLDEESDGVRSLGGTHKWWLHHSLQCFGKDLADKGAPLILRRGKASEHVVDIVESTGATTLLMNRRYDQASRAVDDAVEAALGSDVEVQRFTANILHDPDKVRTKTGGWYKVYTPFWKNLAEDEPRDPIDPPDKLASLDDQPRSDRLEEWDLLPTRPDWSGGIAAFWKVGEAAAHERFEEFSDEWLNDYPDGRDRPGDDATSRMSPHLRWGEISPYRLWHMAEACANRRKTIPGDALKTFKKELVWRDFNYHLLHNFGPLATQNYNDRFDAFPWRSAKSELRAWQKGLTGYPIVDAGMRQLWECGWMHNRVRMIVGSFLTKDLLIDWREGERWFWDTLVDGDIASNTAQWQWIGGSGADAQPYFRVFNPVTQSQRFDGDGDYIRRFVPELADLPDKVLHAPWEADADTLAEAGVELGKTYPKPIVDHGTARKRALDAYGEVKG</sequence>
<dbReference type="GO" id="GO:0003677">
    <property type="term" value="F:DNA binding"/>
    <property type="evidence" value="ECO:0007669"/>
    <property type="project" value="TreeGrafter"/>
</dbReference>
<evidence type="ECO:0000259" key="12">
    <source>
        <dbReference type="PROSITE" id="PS51645"/>
    </source>
</evidence>
<comment type="similarity">
    <text evidence="10">Belongs to the DNA photolyase family.</text>
</comment>
<dbReference type="FunFam" id="1.10.579.10:FF:000003">
    <property type="entry name" value="Deoxyribodipyrimidine photo-lyase"/>
    <property type="match status" value="1"/>
</dbReference>
<comment type="cofactor">
    <cofactor evidence="1">
        <name>(6R)-5,10-methylene-5,6,7,8-tetrahydrofolate</name>
        <dbReference type="ChEBI" id="CHEBI:15636"/>
    </cofactor>
</comment>
<reference evidence="13" key="1">
    <citation type="journal article" date="2015" name="Proc. Natl. Acad. Sci. U.S.A.">
        <title>Bacterial clade with the ribosomal RNA operon on a small plasmid rather than the chromosome.</title>
        <authorList>
            <person name="Anda M."/>
            <person name="Ohtsubo Y."/>
            <person name="Okubo T."/>
            <person name="Sugawara M."/>
            <person name="Nagata Y."/>
            <person name="Tsuda M."/>
            <person name="Minamisawa K."/>
            <person name="Mitsui H."/>
        </authorList>
    </citation>
    <scope>NUCLEOTIDE SEQUENCE</scope>
    <source>
        <strain evidence="13">DSM 21871</strain>
    </source>
</reference>